<protein>
    <submittedName>
        <fullName evidence="1">Uncharacterized protein</fullName>
    </submittedName>
</protein>
<evidence type="ECO:0000313" key="1">
    <source>
        <dbReference type="EMBL" id="COZ85820.1"/>
    </source>
</evidence>
<evidence type="ECO:0000313" key="2">
    <source>
        <dbReference type="Proteomes" id="UP000039021"/>
    </source>
</evidence>
<reference evidence="2" key="1">
    <citation type="submission" date="2015-03" db="EMBL/GenBank/DDBJ databases">
        <authorList>
            <consortium name="Pathogen Informatics"/>
        </authorList>
    </citation>
    <scope>NUCLEOTIDE SEQUENCE [LARGE SCALE GENOMIC DNA]</scope>
    <source>
        <strain evidence="2">N09902308</strain>
    </source>
</reference>
<proteinExistence type="predicted"/>
<dbReference type="Proteomes" id="UP000039021">
    <property type="component" value="Unassembled WGS sequence"/>
</dbReference>
<name>A0A916LEL0_MYCTX</name>
<organism evidence="1 2">
    <name type="scientific">Mycobacterium tuberculosis</name>
    <dbReference type="NCBI Taxonomy" id="1773"/>
    <lineage>
        <taxon>Bacteria</taxon>
        <taxon>Bacillati</taxon>
        <taxon>Actinomycetota</taxon>
        <taxon>Actinomycetes</taxon>
        <taxon>Mycobacteriales</taxon>
        <taxon>Mycobacteriaceae</taxon>
        <taxon>Mycobacterium</taxon>
        <taxon>Mycobacterium tuberculosis complex</taxon>
    </lineage>
</organism>
<accession>A0A916LEL0</accession>
<gene>
    <name evidence="1" type="ORF">ERS007739_04197</name>
</gene>
<dbReference type="EMBL" id="CSBK01002466">
    <property type="protein sequence ID" value="COZ85820.1"/>
    <property type="molecule type" value="Genomic_DNA"/>
</dbReference>
<dbReference type="AlphaFoldDB" id="A0A916LEL0"/>
<comment type="caution">
    <text evidence="1">The sequence shown here is derived from an EMBL/GenBank/DDBJ whole genome shotgun (WGS) entry which is preliminary data.</text>
</comment>
<sequence length="75" mass="8232">MRTGEQLNPVWAFKAFDDAQHRVDCGAHPVSCRIGGQIVRYGVSSLSSQRDRLVRKNSCGAVTQADCECALHSLQ</sequence>